<dbReference type="OrthoDB" id="275747at2759"/>
<reference evidence="2" key="1">
    <citation type="submission" date="2015-09" db="EMBL/GenBank/DDBJ databases">
        <authorList>
            <consortium name="Pathogen Informatics"/>
        </authorList>
    </citation>
    <scope>NUCLEOTIDE SEQUENCE [LARGE SCALE GENOMIC DNA]</scope>
    <source>
        <strain evidence="2">Lake Konstanz</strain>
    </source>
</reference>
<organism evidence="1 2">
    <name type="scientific">Bodo saltans</name>
    <name type="common">Flagellated protozoan</name>
    <dbReference type="NCBI Taxonomy" id="75058"/>
    <lineage>
        <taxon>Eukaryota</taxon>
        <taxon>Discoba</taxon>
        <taxon>Euglenozoa</taxon>
        <taxon>Kinetoplastea</taxon>
        <taxon>Metakinetoplastina</taxon>
        <taxon>Eubodonida</taxon>
        <taxon>Bodonidae</taxon>
        <taxon>Bodo</taxon>
    </lineage>
</organism>
<gene>
    <name evidence="1" type="ORF">BSAL_40665</name>
</gene>
<dbReference type="OMA" id="DIKWMMN"/>
<name>A0A0S4JNG0_BODSA</name>
<sequence length="124" mass="14292">MLRRTSVALFKPTQVNRAGGGLFHFLKADEVPSANLCKGLFSELNGSFAILRLIDIKWMMNRAVAMHREYYIASPLMYYCIWQFLWGLPQRFIWSDGKPPRAVDWNTNKSGHLPEGFVQTVVKQ</sequence>
<evidence type="ECO:0000313" key="1">
    <source>
        <dbReference type="EMBL" id="CUG93082.1"/>
    </source>
</evidence>
<dbReference type="EMBL" id="CYKH01002117">
    <property type="protein sequence ID" value="CUG93082.1"/>
    <property type="molecule type" value="Genomic_DNA"/>
</dbReference>
<dbReference type="VEuPathDB" id="TriTrypDB:BSAL_40665"/>
<evidence type="ECO:0000313" key="2">
    <source>
        <dbReference type="Proteomes" id="UP000051952"/>
    </source>
</evidence>
<accession>A0A0S4JNG0</accession>
<proteinExistence type="predicted"/>
<protein>
    <submittedName>
        <fullName evidence="1">Uncharacterized protein</fullName>
    </submittedName>
</protein>
<dbReference type="Proteomes" id="UP000051952">
    <property type="component" value="Unassembled WGS sequence"/>
</dbReference>
<keyword evidence="2" id="KW-1185">Reference proteome</keyword>
<dbReference type="AlphaFoldDB" id="A0A0S4JNG0"/>